<dbReference type="AlphaFoldDB" id="A0A4C1WWR5"/>
<accession>A0A4C1WWR5</accession>
<evidence type="ECO:0000313" key="2">
    <source>
        <dbReference type="EMBL" id="GBP55791.1"/>
    </source>
</evidence>
<gene>
    <name evidence="2" type="ORF">EVAR_50207_1</name>
</gene>
<feature type="region of interest" description="Disordered" evidence="1">
    <location>
        <begin position="1"/>
        <end position="70"/>
    </location>
</feature>
<feature type="compositionally biased region" description="Polar residues" evidence="1">
    <location>
        <begin position="8"/>
        <end position="32"/>
    </location>
</feature>
<feature type="region of interest" description="Disordered" evidence="1">
    <location>
        <begin position="103"/>
        <end position="131"/>
    </location>
</feature>
<evidence type="ECO:0000313" key="3">
    <source>
        <dbReference type="Proteomes" id="UP000299102"/>
    </source>
</evidence>
<keyword evidence="3" id="KW-1185">Reference proteome</keyword>
<name>A0A4C1WWR5_EUMVA</name>
<dbReference type="EMBL" id="BGZK01000678">
    <property type="protein sequence ID" value="GBP55791.1"/>
    <property type="molecule type" value="Genomic_DNA"/>
</dbReference>
<evidence type="ECO:0000256" key="1">
    <source>
        <dbReference type="SAM" id="MobiDB-lite"/>
    </source>
</evidence>
<organism evidence="2 3">
    <name type="scientific">Eumeta variegata</name>
    <name type="common">Bagworm moth</name>
    <name type="synonym">Eumeta japonica</name>
    <dbReference type="NCBI Taxonomy" id="151549"/>
    <lineage>
        <taxon>Eukaryota</taxon>
        <taxon>Metazoa</taxon>
        <taxon>Ecdysozoa</taxon>
        <taxon>Arthropoda</taxon>
        <taxon>Hexapoda</taxon>
        <taxon>Insecta</taxon>
        <taxon>Pterygota</taxon>
        <taxon>Neoptera</taxon>
        <taxon>Endopterygota</taxon>
        <taxon>Lepidoptera</taxon>
        <taxon>Glossata</taxon>
        <taxon>Ditrysia</taxon>
        <taxon>Tineoidea</taxon>
        <taxon>Psychidae</taxon>
        <taxon>Oiketicinae</taxon>
        <taxon>Eumeta</taxon>
    </lineage>
</organism>
<proteinExistence type="predicted"/>
<dbReference type="Proteomes" id="UP000299102">
    <property type="component" value="Unassembled WGS sequence"/>
</dbReference>
<feature type="compositionally biased region" description="Polar residues" evidence="1">
    <location>
        <begin position="114"/>
        <end position="131"/>
    </location>
</feature>
<protein>
    <submittedName>
        <fullName evidence="2">Uncharacterized protein</fullName>
    </submittedName>
</protein>
<reference evidence="2 3" key="1">
    <citation type="journal article" date="2019" name="Commun. Biol.">
        <title>The bagworm genome reveals a unique fibroin gene that provides high tensile strength.</title>
        <authorList>
            <person name="Kono N."/>
            <person name="Nakamura H."/>
            <person name="Ohtoshi R."/>
            <person name="Tomita M."/>
            <person name="Numata K."/>
            <person name="Arakawa K."/>
        </authorList>
    </citation>
    <scope>NUCLEOTIDE SEQUENCE [LARGE SCALE GENOMIC DNA]</scope>
</reference>
<sequence length="131" mass="14392">MKIEGSHANIQSSRCRENYSNQRTANAASGTGTDVPKAGARAGGGDFMHNNDGFGEARRPARGKAAPARRVPSHLFLNVALYPSNVMSFRRENLHTYSEIHVNNNTVDGRPSRRNSSLRSTQPRLTSENQL</sequence>
<comment type="caution">
    <text evidence="2">The sequence shown here is derived from an EMBL/GenBank/DDBJ whole genome shotgun (WGS) entry which is preliminary data.</text>
</comment>